<dbReference type="RefSeq" id="WP_166033010.1">
    <property type="nucleotide sequence ID" value="NZ_CP048877.1"/>
</dbReference>
<keyword evidence="4" id="KW-1185">Reference proteome</keyword>
<dbReference type="Gene3D" id="3.40.630.30">
    <property type="match status" value="1"/>
</dbReference>
<dbReference type="KEGG" id="tav:G4V39_11125"/>
<sequence length="166" mass="19358">MERAGPKEIDVRQIASLEGLLKDLIQLYLQAYEEMPQYAFRDPKRIKGYLRWLLKHSAGGFWVAFVNGRPVGLIAVQPDCRFQGEEIPEIHEFLVAPPYRHTGVADLLLKEALNFLRRGGHRRVALWVGEENERAREFYRRHGFQETARQGVWRRMEADLSGQKID</sequence>
<dbReference type="Pfam" id="PF00583">
    <property type="entry name" value="Acetyltransf_1"/>
    <property type="match status" value="1"/>
</dbReference>
<dbReference type="AlphaFoldDB" id="A0A6G7PYM0"/>
<organism evidence="3 4">
    <name type="scientific">Thermosulfuriphilus ammonigenes</name>
    <dbReference type="NCBI Taxonomy" id="1936021"/>
    <lineage>
        <taxon>Bacteria</taxon>
        <taxon>Pseudomonadati</taxon>
        <taxon>Thermodesulfobacteriota</taxon>
        <taxon>Thermodesulfobacteria</taxon>
        <taxon>Thermodesulfobacteriales</taxon>
        <taxon>Thermodesulfobacteriaceae</taxon>
        <taxon>Thermosulfuriphilus</taxon>
    </lineage>
</organism>
<dbReference type="InterPro" id="IPR000182">
    <property type="entry name" value="GNAT_dom"/>
</dbReference>
<keyword evidence="2" id="KW-0012">Acyltransferase</keyword>
<evidence type="ECO:0000313" key="4">
    <source>
        <dbReference type="Proteomes" id="UP000502179"/>
    </source>
</evidence>
<dbReference type="InterPro" id="IPR050832">
    <property type="entry name" value="Bact_Acetyltransf"/>
</dbReference>
<keyword evidence="1 3" id="KW-0808">Transferase</keyword>
<reference evidence="3 4" key="1">
    <citation type="submission" date="2020-02" db="EMBL/GenBank/DDBJ databases">
        <title>Genome analysis of Thermosulfuriphilus ammonigenes ST65T, an anaerobic thermophilic chemolithoautotrophic bacterium isolated from a deep-sea hydrothermal vent.</title>
        <authorList>
            <person name="Slobodkina G."/>
            <person name="Allioux M."/>
            <person name="Merkel A."/>
            <person name="Alain K."/>
            <person name="Jebbar M."/>
            <person name="Slobodkin A."/>
        </authorList>
    </citation>
    <scope>NUCLEOTIDE SEQUENCE [LARGE SCALE GENOMIC DNA]</scope>
    <source>
        <strain evidence="3 4">ST65</strain>
    </source>
</reference>
<dbReference type="SUPFAM" id="SSF55729">
    <property type="entry name" value="Acyl-CoA N-acyltransferases (Nat)"/>
    <property type="match status" value="1"/>
</dbReference>
<dbReference type="PANTHER" id="PTHR43877:SF2">
    <property type="entry name" value="AMINOALKYLPHOSPHONATE N-ACETYLTRANSFERASE-RELATED"/>
    <property type="match status" value="1"/>
</dbReference>
<gene>
    <name evidence="3" type="ORF">G4V39_11125</name>
</gene>
<evidence type="ECO:0000313" key="3">
    <source>
        <dbReference type="EMBL" id="QIJ72795.1"/>
    </source>
</evidence>
<protein>
    <submittedName>
        <fullName evidence="3">GNAT family N-acetyltransferase</fullName>
    </submittedName>
</protein>
<dbReference type="PANTHER" id="PTHR43877">
    <property type="entry name" value="AMINOALKYLPHOSPHONATE N-ACETYLTRANSFERASE-RELATED-RELATED"/>
    <property type="match status" value="1"/>
</dbReference>
<dbReference type="Proteomes" id="UP000502179">
    <property type="component" value="Chromosome"/>
</dbReference>
<dbReference type="GO" id="GO:0016747">
    <property type="term" value="F:acyltransferase activity, transferring groups other than amino-acyl groups"/>
    <property type="evidence" value="ECO:0007669"/>
    <property type="project" value="InterPro"/>
</dbReference>
<evidence type="ECO:0000256" key="2">
    <source>
        <dbReference type="ARBA" id="ARBA00023315"/>
    </source>
</evidence>
<evidence type="ECO:0000256" key="1">
    <source>
        <dbReference type="ARBA" id="ARBA00022679"/>
    </source>
</evidence>
<dbReference type="EMBL" id="CP048877">
    <property type="protein sequence ID" value="QIJ72795.1"/>
    <property type="molecule type" value="Genomic_DNA"/>
</dbReference>
<proteinExistence type="predicted"/>
<dbReference type="InterPro" id="IPR016181">
    <property type="entry name" value="Acyl_CoA_acyltransferase"/>
</dbReference>
<dbReference type="PROSITE" id="PS51186">
    <property type="entry name" value="GNAT"/>
    <property type="match status" value="1"/>
</dbReference>
<name>A0A6G7PYM0_9BACT</name>
<dbReference type="CDD" id="cd04301">
    <property type="entry name" value="NAT_SF"/>
    <property type="match status" value="1"/>
</dbReference>
<accession>A0A6G7PYM0</accession>